<keyword evidence="2" id="KW-1185">Reference proteome</keyword>
<dbReference type="EMBL" id="CAJVQC010144461">
    <property type="protein sequence ID" value="CAG8844890.1"/>
    <property type="molecule type" value="Genomic_DNA"/>
</dbReference>
<gene>
    <name evidence="1" type="ORF">RPERSI_LOCUS33406</name>
</gene>
<protein>
    <submittedName>
        <fullName evidence="1">5543_t:CDS:1</fullName>
    </submittedName>
</protein>
<reference evidence="1" key="1">
    <citation type="submission" date="2021-06" db="EMBL/GenBank/DDBJ databases">
        <authorList>
            <person name="Kallberg Y."/>
            <person name="Tangrot J."/>
            <person name="Rosling A."/>
        </authorList>
    </citation>
    <scope>NUCLEOTIDE SEQUENCE</scope>
    <source>
        <strain evidence="1">MA461A</strain>
    </source>
</reference>
<feature type="non-terminal residue" evidence="1">
    <location>
        <position position="1"/>
    </location>
</feature>
<proteinExistence type="predicted"/>
<feature type="non-terminal residue" evidence="1">
    <location>
        <position position="81"/>
    </location>
</feature>
<organism evidence="1 2">
    <name type="scientific">Racocetra persica</name>
    <dbReference type="NCBI Taxonomy" id="160502"/>
    <lineage>
        <taxon>Eukaryota</taxon>
        <taxon>Fungi</taxon>
        <taxon>Fungi incertae sedis</taxon>
        <taxon>Mucoromycota</taxon>
        <taxon>Glomeromycotina</taxon>
        <taxon>Glomeromycetes</taxon>
        <taxon>Diversisporales</taxon>
        <taxon>Gigasporaceae</taxon>
        <taxon>Racocetra</taxon>
    </lineage>
</organism>
<dbReference type="Proteomes" id="UP000789920">
    <property type="component" value="Unassembled WGS sequence"/>
</dbReference>
<evidence type="ECO:0000313" key="2">
    <source>
        <dbReference type="Proteomes" id="UP000789920"/>
    </source>
</evidence>
<accession>A0ACA9SNL9</accession>
<evidence type="ECO:0000313" key="1">
    <source>
        <dbReference type="EMBL" id="CAG8844890.1"/>
    </source>
</evidence>
<comment type="caution">
    <text evidence="1">The sequence shown here is derived from an EMBL/GenBank/DDBJ whole genome shotgun (WGS) entry which is preliminary data.</text>
</comment>
<sequence length="81" mass="9380">NVASFAKDKTIYEHLEGCDSEEQQELRGKEIKRMISYYDSLSEDLIKRDSVIRKPDSSERFGFTRDVEVIASNETGEEDMN</sequence>
<name>A0ACA9SNL9_9GLOM</name>